<reference evidence="10" key="1">
    <citation type="submission" date="2020-05" db="EMBL/GenBank/DDBJ databases">
        <title>Mycena genomes resolve the evolution of fungal bioluminescence.</title>
        <authorList>
            <person name="Tsai I.J."/>
        </authorList>
    </citation>
    <scope>NUCLEOTIDE SEQUENCE</scope>
    <source>
        <strain evidence="10">CCC161011</strain>
    </source>
</reference>
<sequence length="319" mass="34307">MAALRSKGTLMVRKLVAVAQTADCLPSGTRVAGAGYSRRIIGPTGFFRLLTHQDIIYDSGGLAGLLKVERLGEDALRHDQYSFSGVAASMASSCTHPLDFAKVRMQTMETAPGVKKPPSILTVLRASIAESGLRSVYTGLTASWMRQMSYSLVRLGTYEAIKERLSRSGPPSTFSLIAAASFAGGLGGIVGNPADIILVRMTSDSMRPPDKRYGYSNAITGLFSLAKEEGFRGLARGLGTNTTRAVLMNASQVGSYDLFKTTLLRHSGPVFNYQLKDNLLLHVTASLLAGTFATTVCSLQMSCEHASCLRRPMLPFYMS</sequence>
<evidence type="ECO:0000256" key="7">
    <source>
        <dbReference type="ARBA" id="ARBA00023136"/>
    </source>
</evidence>
<dbReference type="PROSITE" id="PS50920">
    <property type="entry name" value="SOLCAR"/>
    <property type="match status" value="2"/>
</dbReference>
<comment type="caution">
    <text evidence="10">The sequence shown here is derived from an EMBL/GenBank/DDBJ whole genome shotgun (WGS) entry which is preliminary data.</text>
</comment>
<evidence type="ECO:0000256" key="1">
    <source>
        <dbReference type="ARBA" id="ARBA00004141"/>
    </source>
</evidence>
<keyword evidence="11" id="KW-1185">Reference proteome</keyword>
<organism evidence="10 11">
    <name type="scientific">Mycena venus</name>
    <dbReference type="NCBI Taxonomy" id="2733690"/>
    <lineage>
        <taxon>Eukaryota</taxon>
        <taxon>Fungi</taxon>
        <taxon>Dikarya</taxon>
        <taxon>Basidiomycota</taxon>
        <taxon>Agaricomycotina</taxon>
        <taxon>Agaricomycetes</taxon>
        <taxon>Agaricomycetidae</taxon>
        <taxon>Agaricales</taxon>
        <taxon>Marasmiineae</taxon>
        <taxon>Mycenaceae</taxon>
        <taxon>Mycena</taxon>
    </lineage>
</organism>
<protein>
    <recommendedName>
        <fullName evidence="12">Mitochondrial dicarboxylate transporter</fullName>
    </recommendedName>
</protein>
<dbReference type="SUPFAM" id="SSF103506">
    <property type="entry name" value="Mitochondrial carrier"/>
    <property type="match status" value="1"/>
</dbReference>
<dbReference type="Pfam" id="PF00153">
    <property type="entry name" value="Mito_carr"/>
    <property type="match status" value="2"/>
</dbReference>
<feature type="repeat" description="Solcar" evidence="8">
    <location>
        <begin position="171"/>
        <end position="262"/>
    </location>
</feature>
<evidence type="ECO:0000313" key="10">
    <source>
        <dbReference type="EMBL" id="KAF7324344.1"/>
    </source>
</evidence>
<dbReference type="AlphaFoldDB" id="A0A8H6WMR4"/>
<dbReference type="EMBL" id="JACAZI010000063">
    <property type="protein sequence ID" value="KAF7324344.1"/>
    <property type="molecule type" value="Genomic_DNA"/>
</dbReference>
<proteinExistence type="inferred from homology"/>
<gene>
    <name evidence="10" type="ORF">MVEN_02647100</name>
</gene>
<evidence type="ECO:0000256" key="8">
    <source>
        <dbReference type="PROSITE-ProRule" id="PRU00282"/>
    </source>
</evidence>
<keyword evidence="4 8" id="KW-0812">Transmembrane</keyword>
<keyword evidence="3 9" id="KW-0813">Transport</keyword>
<dbReference type="OrthoDB" id="448427at2759"/>
<dbReference type="InterPro" id="IPR018108">
    <property type="entry name" value="MCP_transmembrane"/>
</dbReference>
<dbReference type="Proteomes" id="UP000620124">
    <property type="component" value="Unassembled WGS sequence"/>
</dbReference>
<evidence type="ECO:0000313" key="11">
    <source>
        <dbReference type="Proteomes" id="UP000620124"/>
    </source>
</evidence>
<evidence type="ECO:0000256" key="9">
    <source>
        <dbReference type="RuleBase" id="RU000488"/>
    </source>
</evidence>
<dbReference type="InterPro" id="IPR023395">
    <property type="entry name" value="MCP_dom_sf"/>
</dbReference>
<dbReference type="Gene3D" id="1.50.40.10">
    <property type="entry name" value="Mitochondrial carrier domain"/>
    <property type="match status" value="1"/>
</dbReference>
<comment type="subcellular location">
    <subcellularLocation>
        <location evidence="1">Membrane</location>
        <topology evidence="1">Multi-pass membrane protein</topology>
    </subcellularLocation>
</comment>
<evidence type="ECO:0000256" key="5">
    <source>
        <dbReference type="ARBA" id="ARBA00022737"/>
    </source>
</evidence>
<dbReference type="PANTHER" id="PTHR45618">
    <property type="entry name" value="MITOCHONDRIAL DICARBOXYLATE CARRIER-RELATED"/>
    <property type="match status" value="1"/>
</dbReference>
<dbReference type="InterPro" id="IPR050391">
    <property type="entry name" value="Mito_Metabolite_Transporter"/>
</dbReference>
<evidence type="ECO:0000256" key="4">
    <source>
        <dbReference type="ARBA" id="ARBA00022692"/>
    </source>
</evidence>
<comment type="similarity">
    <text evidence="2 9">Belongs to the mitochondrial carrier (TC 2.A.29) family.</text>
</comment>
<keyword evidence="5" id="KW-0677">Repeat</keyword>
<name>A0A8H6WMR4_9AGAR</name>
<evidence type="ECO:0000256" key="6">
    <source>
        <dbReference type="ARBA" id="ARBA00022989"/>
    </source>
</evidence>
<feature type="repeat" description="Solcar" evidence="8">
    <location>
        <begin position="79"/>
        <end position="164"/>
    </location>
</feature>
<evidence type="ECO:0000256" key="3">
    <source>
        <dbReference type="ARBA" id="ARBA00022448"/>
    </source>
</evidence>
<evidence type="ECO:0000256" key="2">
    <source>
        <dbReference type="ARBA" id="ARBA00006375"/>
    </source>
</evidence>
<keyword evidence="7 8" id="KW-0472">Membrane</keyword>
<evidence type="ECO:0008006" key="12">
    <source>
        <dbReference type="Google" id="ProtNLM"/>
    </source>
</evidence>
<accession>A0A8H6WMR4</accession>
<keyword evidence="6" id="KW-1133">Transmembrane helix</keyword>
<dbReference type="GO" id="GO:0016020">
    <property type="term" value="C:membrane"/>
    <property type="evidence" value="ECO:0007669"/>
    <property type="project" value="UniProtKB-SubCell"/>
</dbReference>